<feature type="signal peptide" evidence="2">
    <location>
        <begin position="1"/>
        <end position="20"/>
    </location>
</feature>
<organism evidence="4 5">
    <name type="scientific">Bizionia myxarmorum</name>
    <dbReference type="NCBI Taxonomy" id="291186"/>
    <lineage>
        <taxon>Bacteria</taxon>
        <taxon>Pseudomonadati</taxon>
        <taxon>Bacteroidota</taxon>
        <taxon>Flavobacteriia</taxon>
        <taxon>Flavobacteriales</taxon>
        <taxon>Flavobacteriaceae</taxon>
        <taxon>Bizionia</taxon>
    </lineage>
</organism>
<keyword evidence="1 2" id="KW-0732">Signal</keyword>
<evidence type="ECO:0000313" key="5">
    <source>
        <dbReference type="Proteomes" id="UP000323720"/>
    </source>
</evidence>
<dbReference type="SUPFAM" id="SSF56925">
    <property type="entry name" value="OMPA-like"/>
    <property type="match status" value="1"/>
</dbReference>
<gene>
    <name evidence="4" type="ORF">ES674_08880</name>
</gene>
<protein>
    <submittedName>
        <fullName evidence="4">Porin family protein</fullName>
    </submittedName>
</protein>
<sequence>MKKLLFIAAIAAFGYTNVNAQEDDSTFGFAEGDVFIEGTVGFSSANNKNTDEKESSFNISPKAGYFVTEDLAVGLDVSFQSSKEEVAGVDTADLSGFGAGVFARYYFLDLGKRFKTFSEFGVGYATAKDKSGIVEQKINVIGAGIDLGINYFVTENIALTFGLKNILSFTSGKAEVGDLKGESVSEFNFGFGDVANPFGGNAAFGLLFKL</sequence>
<evidence type="ECO:0000256" key="2">
    <source>
        <dbReference type="SAM" id="SignalP"/>
    </source>
</evidence>
<dbReference type="AlphaFoldDB" id="A0A5D0RET0"/>
<dbReference type="InterPro" id="IPR011250">
    <property type="entry name" value="OMP/PagP_B-barrel"/>
</dbReference>
<evidence type="ECO:0000313" key="4">
    <source>
        <dbReference type="EMBL" id="TYB79843.1"/>
    </source>
</evidence>
<evidence type="ECO:0000259" key="3">
    <source>
        <dbReference type="Pfam" id="PF13505"/>
    </source>
</evidence>
<dbReference type="Proteomes" id="UP000323720">
    <property type="component" value="Unassembled WGS sequence"/>
</dbReference>
<dbReference type="Gene3D" id="2.40.160.20">
    <property type="match status" value="1"/>
</dbReference>
<feature type="chain" id="PRO_5023056574" evidence="2">
    <location>
        <begin position="21"/>
        <end position="210"/>
    </location>
</feature>
<keyword evidence="5" id="KW-1185">Reference proteome</keyword>
<dbReference type="OrthoDB" id="945117at2"/>
<accession>A0A5D0RET0</accession>
<dbReference type="RefSeq" id="WP_148403571.1">
    <property type="nucleotide sequence ID" value="NZ_VSKK01000001.1"/>
</dbReference>
<name>A0A5D0RET0_9FLAO</name>
<dbReference type="InterPro" id="IPR027385">
    <property type="entry name" value="Beta-barrel_OMP"/>
</dbReference>
<proteinExistence type="predicted"/>
<feature type="domain" description="Outer membrane protein beta-barrel" evidence="3">
    <location>
        <begin position="9"/>
        <end position="177"/>
    </location>
</feature>
<dbReference type="EMBL" id="VSKK01000001">
    <property type="protein sequence ID" value="TYB79843.1"/>
    <property type="molecule type" value="Genomic_DNA"/>
</dbReference>
<reference evidence="4 5" key="1">
    <citation type="submission" date="2019-08" db="EMBL/GenBank/DDBJ databases">
        <title>Genomes of Antarctic Bizionia species.</title>
        <authorList>
            <person name="Bowman J.P."/>
        </authorList>
    </citation>
    <scope>NUCLEOTIDE SEQUENCE [LARGE SCALE GENOMIC DNA]</scope>
    <source>
        <strain evidence="4 5">ADA-4</strain>
    </source>
</reference>
<evidence type="ECO:0000256" key="1">
    <source>
        <dbReference type="ARBA" id="ARBA00022729"/>
    </source>
</evidence>
<dbReference type="Pfam" id="PF13505">
    <property type="entry name" value="OMP_b-brl"/>
    <property type="match status" value="1"/>
</dbReference>
<comment type="caution">
    <text evidence="4">The sequence shown here is derived from an EMBL/GenBank/DDBJ whole genome shotgun (WGS) entry which is preliminary data.</text>
</comment>